<feature type="chain" id="PRO_5042029844" description="Peptidase S1 domain-containing protein" evidence="8">
    <location>
        <begin position="26"/>
        <end position="266"/>
    </location>
</feature>
<evidence type="ECO:0000313" key="10">
    <source>
        <dbReference type="EMBL" id="KAJ9586350.1"/>
    </source>
</evidence>
<keyword evidence="11" id="KW-1185">Reference proteome</keyword>
<evidence type="ECO:0000256" key="1">
    <source>
        <dbReference type="ARBA" id="ARBA00004613"/>
    </source>
</evidence>
<comment type="similarity">
    <text evidence="2">Belongs to the peptidase S1 family.</text>
</comment>
<feature type="domain" description="Peptidase S1" evidence="9">
    <location>
        <begin position="29"/>
        <end position="265"/>
    </location>
</feature>
<proteinExistence type="inferred from homology"/>
<dbReference type="GO" id="GO:0005576">
    <property type="term" value="C:extracellular region"/>
    <property type="evidence" value="ECO:0007669"/>
    <property type="project" value="UniProtKB-SubCell"/>
</dbReference>
<dbReference type="InterPro" id="IPR033116">
    <property type="entry name" value="TRYPSIN_SER"/>
</dbReference>
<keyword evidence="3" id="KW-0964">Secreted</keyword>
<dbReference type="PROSITE" id="PS00135">
    <property type="entry name" value="TRYPSIN_SER"/>
    <property type="match status" value="1"/>
</dbReference>
<dbReference type="EMBL" id="JASPKZ010007171">
    <property type="protein sequence ID" value="KAJ9586350.1"/>
    <property type="molecule type" value="Genomic_DNA"/>
</dbReference>
<dbReference type="InterPro" id="IPR050430">
    <property type="entry name" value="Peptidase_S1"/>
</dbReference>
<evidence type="ECO:0000256" key="8">
    <source>
        <dbReference type="SAM" id="SignalP"/>
    </source>
</evidence>
<dbReference type="InterPro" id="IPR009003">
    <property type="entry name" value="Peptidase_S1_PA"/>
</dbReference>
<evidence type="ECO:0000256" key="3">
    <source>
        <dbReference type="ARBA" id="ARBA00022525"/>
    </source>
</evidence>
<dbReference type="PROSITE" id="PS50240">
    <property type="entry name" value="TRYPSIN_DOM"/>
    <property type="match status" value="1"/>
</dbReference>
<dbReference type="Proteomes" id="UP001233999">
    <property type="component" value="Unassembled WGS sequence"/>
</dbReference>
<keyword evidence="5" id="KW-0378">Hydrolase</keyword>
<gene>
    <name evidence="10" type="ORF">L9F63_020005</name>
</gene>
<evidence type="ECO:0000256" key="7">
    <source>
        <dbReference type="ARBA" id="ARBA00023157"/>
    </source>
</evidence>
<comment type="caution">
    <text evidence="10">The sequence shown here is derived from an EMBL/GenBank/DDBJ whole genome shotgun (WGS) entry which is preliminary data.</text>
</comment>
<dbReference type="InterPro" id="IPR043504">
    <property type="entry name" value="Peptidase_S1_PA_chymotrypsin"/>
</dbReference>
<reference evidence="10" key="2">
    <citation type="submission" date="2023-05" db="EMBL/GenBank/DDBJ databases">
        <authorList>
            <person name="Fouks B."/>
        </authorList>
    </citation>
    <scope>NUCLEOTIDE SEQUENCE</scope>
    <source>
        <strain evidence="10">Stay&amp;Tobe</strain>
        <tissue evidence="10">Testes</tissue>
    </source>
</reference>
<dbReference type="Gene3D" id="2.40.10.10">
    <property type="entry name" value="Trypsin-like serine proteases"/>
    <property type="match status" value="1"/>
</dbReference>
<dbReference type="InterPro" id="IPR001254">
    <property type="entry name" value="Trypsin_dom"/>
</dbReference>
<dbReference type="AlphaFoldDB" id="A0AAD7ZTF8"/>
<dbReference type="InterPro" id="IPR001314">
    <property type="entry name" value="Peptidase_S1A"/>
</dbReference>
<evidence type="ECO:0000256" key="4">
    <source>
        <dbReference type="ARBA" id="ARBA00022670"/>
    </source>
</evidence>
<sequence>MALQKFYVLSCALLCIILEAQEVLGTSLIIGGRNVCPGEIPYQVAIHRKYYFGSGSYHWCGGSIISRRHVLTAAHGISGVPVSEFLIFAGVINNTWQSEEPTKVLRNVSAVHIHEDFNLETYFNDIAILTVTEDFPTDNHAISTIPLAEEHPAEGTECTTSGWGKTDNDTLPSILQVVKVPFISHNTCQEIYTDKNDDSILPGMVCAGYPEGGKDACGGDSGGPLACGGNLVGIVSAGEGCGLENYPGVYASVPYYKKWIADIVKE</sequence>
<dbReference type="PANTHER" id="PTHR24276">
    <property type="entry name" value="POLYSERASE-RELATED"/>
    <property type="match status" value="1"/>
</dbReference>
<reference evidence="10" key="1">
    <citation type="journal article" date="2023" name="IScience">
        <title>Live-bearing cockroach genome reveals convergent evolutionary mechanisms linked to viviparity in insects and beyond.</title>
        <authorList>
            <person name="Fouks B."/>
            <person name="Harrison M.C."/>
            <person name="Mikhailova A.A."/>
            <person name="Marchal E."/>
            <person name="English S."/>
            <person name="Carruthers M."/>
            <person name="Jennings E.C."/>
            <person name="Chiamaka E.L."/>
            <person name="Frigard R.A."/>
            <person name="Pippel M."/>
            <person name="Attardo G.M."/>
            <person name="Benoit J.B."/>
            <person name="Bornberg-Bauer E."/>
            <person name="Tobe S.S."/>
        </authorList>
    </citation>
    <scope>NUCLEOTIDE SEQUENCE</scope>
    <source>
        <strain evidence="10">Stay&amp;Tobe</strain>
    </source>
</reference>
<dbReference type="PANTHER" id="PTHR24276:SF91">
    <property type="entry name" value="AT26814P-RELATED"/>
    <property type="match status" value="1"/>
</dbReference>
<keyword evidence="4" id="KW-0645">Protease</keyword>
<protein>
    <recommendedName>
        <fullName evidence="9">Peptidase S1 domain-containing protein</fullName>
    </recommendedName>
</protein>
<dbReference type="CDD" id="cd00190">
    <property type="entry name" value="Tryp_SPc"/>
    <property type="match status" value="1"/>
</dbReference>
<keyword evidence="6" id="KW-0720">Serine protease</keyword>
<dbReference type="GO" id="GO:0004252">
    <property type="term" value="F:serine-type endopeptidase activity"/>
    <property type="evidence" value="ECO:0007669"/>
    <property type="project" value="InterPro"/>
</dbReference>
<dbReference type="SUPFAM" id="SSF50494">
    <property type="entry name" value="Trypsin-like serine proteases"/>
    <property type="match status" value="1"/>
</dbReference>
<accession>A0AAD7ZTF8</accession>
<keyword evidence="7" id="KW-1015">Disulfide bond</keyword>
<dbReference type="PRINTS" id="PR00722">
    <property type="entry name" value="CHYMOTRYPSIN"/>
</dbReference>
<evidence type="ECO:0000256" key="5">
    <source>
        <dbReference type="ARBA" id="ARBA00022801"/>
    </source>
</evidence>
<dbReference type="FunFam" id="2.40.10.10:FF:000047">
    <property type="entry name" value="Trypsin eta"/>
    <property type="match status" value="1"/>
</dbReference>
<dbReference type="SMART" id="SM00020">
    <property type="entry name" value="Tryp_SPc"/>
    <property type="match status" value="1"/>
</dbReference>
<dbReference type="Pfam" id="PF00089">
    <property type="entry name" value="Trypsin"/>
    <property type="match status" value="1"/>
</dbReference>
<evidence type="ECO:0000256" key="2">
    <source>
        <dbReference type="ARBA" id="ARBA00007664"/>
    </source>
</evidence>
<organism evidence="10 11">
    <name type="scientific">Diploptera punctata</name>
    <name type="common">Pacific beetle cockroach</name>
    <dbReference type="NCBI Taxonomy" id="6984"/>
    <lineage>
        <taxon>Eukaryota</taxon>
        <taxon>Metazoa</taxon>
        <taxon>Ecdysozoa</taxon>
        <taxon>Arthropoda</taxon>
        <taxon>Hexapoda</taxon>
        <taxon>Insecta</taxon>
        <taxon>Pterygota</taxon>
        <taxon>Neoptera</taxon>
        <taxon>Polyneoptera</taxon>
        <taxon>Dictyoptera</taxon>
        <taxon>Blattodea</taxon>
        <taxon>Blaberoidea</taxon>
        <taxon>Blaberidae</taxon>
        <taxon>Diplopterinae</taxon>
        <taxon>Diploptera</taxon>
    </lineage>
</organism>
<evidence type="ECO:0000256" key="6">
    <source>
        <dbReference type="ARBA" id="ARBA00022825"/>
    </source>
</evidence>
<feature type="signal peptide" evidence="8">
    <location>
        <begin position="1"/>
        <end position="25"/>
    </location>
</feature>
<dbReference type="GO" id="GO:0016485">
    <property type="term" value="P:protein processing"/>
    <property type="evidence" value="ECO:0007669"/>
    <property type="project" value="UniProtKB-ARBA"/>
</dbReference>
<comment type="subcellular location">
    <subcellularLocation>
        <location evidence="1">Secreted</location>
    </subcellularLocation>
</comment>
<name>A0AAD7ZTF8_DIPPU</name>
<evidence type="ECO:0000313" key="11">
    <source>
        <dbReference type="Proteomes" id="UP001233999"/>
    </source>
</evidence>
<keyword evidence="8" id="KW-0732">Signal</keyword>
<evidence type="ECO:0000259" key="9">
    <source>
        <dbReference type="PROSITE" id="PS50240"/>
    </source>
</evidence>